<evidence type="ECO:0000313" key="3">
    <source>
        <dbReference type="Proteomes" id="UP000180043"/>
    </source>
</evidence>
<reference evidence="2 3" key="1">
    <citation type="submission" date="2016-10" db="EMBL/GenBank/DDBJ databases">
        <title>Evaluation of Human, Veterinary and Environmental Mycobacterium chelonae Isolates by Core Genome Phylogenomic Analysis, Targeted Gene Comparison, and Anti-microbial Susceptibility Patterns: A Tale of Mistaken Identities.</title>
        <authorList>
            <person name="Fogelson S.B."/>
            <person name="Camus A.C."/>
            <person name="Lorenz W."/>
            <person name="Vasireddy R."/>
            <person name="Vasireddy S."/>
            <person name="Smith T."/>
            <person name="Brown-Elliott B.A."/>
            <person name="Wallace R.J.Jr."/>
            <person name="Hasan N.A."/>
            <person name="Reischl U."/>
            <person name="Sanchez S."/>
        </authorList>
    </citation>
    <scope>NUCLEOTIDE SEQUENCE [LARGE SCALE GENOMIC DNA]</scope>
    <source>
        <strain evidence="2 3">15515</strain>
    </source>
</reference>
<protein>
    <recommendedName>
        <fullName evidence="1">DUF4333 domain-containing protein</fullName>
    </recommendedName>
</protein>
<dbReference type="InterPro" id="IPR025637">
    <property type="entry name" value="DUF4333"/>
</dbReference>
<evidence type="ECO:0000259" key="1">
    <source>
        <dbReference type="Pfam" id="PF14230"/>
    </source>
</evidence>
<accession>A0A1S1LG77</accession>
<feature type="domain" description="DUF4333" evidence="1">
    <location>
        <begin position="19"/>
        <end position="98"/>
    </location>
</feature>
<name>A0A1S1LG77_MYCCH</name>
<dbReference type="Pfam" id="PF14230">
    <property type="entry name" value="DUF4333"/>
    <property type="match status" value="1"/>
</dbReference>
<sequence length="115" mass="12413">MSQLFRWPSIAVVLCGCVLLTGCTVRISGEASVPGGISRPRLEAEIKRAIKVKAGVTVITSQCDGALVGEVDATQRCVVSTKDGRKYVVDIITSEVDGSDIRFHFRVDPRPLRIA</sequence>
<comment type="caution">
    <text evidence="2">The sequence shown here is derived from an EMBL/GenBank/DDBJ whole genome shotgun (WGS) entry which is preliminary data.</text>
</comment>
<dbReference type="RefSeq" id="WP_070947929.1">
    <property type="nucleotide sequence ID" value="NZ_MLIQ01000042.1"/>
</dbReference>
<dbReference type="Proteomes" id="UP000180043">
    <property type="component" value="Unassembled WGS sequence"/>
</dbReference>
<dbReference type="PROSITE" id="PS51257">
    <property type="entry name" value="PROKAR_LIPOPROTEIN"/>
    <property type="match status" value="1"/>
</dbReference>
<dbReference type="EMBL" id="MLIQ01000042">
    <property type="protein sequence ID" value="OHU47310.1"/>
    <property type="molecule type" value="Genomic_DNA"/>
</dbReference>
<organism evidence="2 3">
    <name type="scientific">Mycobacteroides chelonae</name>
    <name type="common">Mycobacterium chelonae</name>
    <dbReference type="NCBI Taxonomy" id="1774"/>
    <lineage>
        <taxon>Bacteria</taxon>
        <taxon>Bacillati</taxon>
        <taxon>Actinomycetota</taxon>
        <taxon>Actinomycetes</taxon>
        <taxon>Mycobacteriales</taxon>
        <taxon>Mycobacteriaceae</taxon>
        <taxon>Mycobacteroides</taxon>
    </lineage>
</organism>
<dbReference type="AlphaFoldDB" id="A0A1S1LG77"/>
<evidence type="ECO:0000313" key="2">
    <source>
        <dbReference type="EMBL" id="OHU47310.1"/>
    </source>
</evidence>
<gene>
    <name evidence="2" type="ORF">BKG82_27040</name>
</gene>
<proteinExistence type="predicted"/>